<name>A0AAV2KFW6_KNICA</name>
<protein>
    <submittedName>
        <fullName evidence="2">Uncharacterized protein</fullName>
    </submittedName>
</protein>
<accession>A0AAV2KFW6</accession>
<dbReference type="Proteomes" id="UP001497482">
    <property type="component" value="Chromosome 17"/>
</dbReference>
<dbReference type="EMBL" id="OZ035839">
    <property type="protein sequence ID" value="CAL1586834.1"/>
    <property type="molecule type" value="Genomic_DNA"/>
</dbReference>
<reference evidence="2 3" key="1">
    <citation type="submission" date="2024-04" db="EMBL/GenBank/DDBJ databases">
        <authorList>
            <person name="Waldvogel A.-M."/>
            <person name="Schoenle A."/>
        </authorList>
    </citation>
    <scope>NUCLEOTIDE SEQUENCE [LARGE SCALE GENOMIC DNA]</scope>
</reference>
<keyword evidence="1" id="KW-0175">Coiled coil</keyword>
<dbReference type="AlphaFoldDB" id="A0AAV2KFW6"/>
<organism evidence="2 3">
    <name type="scientific">Knipowitschia caucasica</name>
    <name type="common">Caucasian dwarf goby</name>
    <name type="synonym">Pomatoschistus caucasicus</name>
    <dbReference type="NCBI Taxonomy" id="637954"/>
    <lineage>
        <taxon>Eukaryota</taxon>
        <taxon>Metazoa</taxon>
        <taxon>Chordata</taxon>
        <taxon>Craniata</taxon>
        <taxon>Vertebrata</taxon>
        <taxon>Euteleostomi</taxon>
        <taxon>Actinopterygii</taxon>
        <taxon>Neopterygii</taxon>
        <taxon>Teleostei</taxon>
        <taxon>Neoteleostei</taxon>
        <taxon>Acanthomorphata</taxon>
        <taxon>Gobiaria</taxon>
        <taxon>Gobiiformes</taxon>
        <taxon>Gobioidei</taxon>
        <taxon>Gobiidae</taxon>
        <taxon>Gobiinae</taxon>
        <taxon>Knipowitschia</taxon>
    </lineage>
</organism>
<keyword evidence="3" id="KW-1185">Reference proteome</keyword>
<feature type="coiled-coil region" evidence="1">
    <location>
        <begin position="31"/>
        <end position="65"/>
    </location>
</feature>
<gene>
    <name evidence="2" type="ORF">KC01_LOCUS16821</name>
</gene>
<evidence type="ECO:0000313" key="2">
    <source>
        <dbReference type="EMBL" id="CAL1586834.1"/>
    </source>
</evidence>
<proteinExistence type="predicted"/>
<sequence length="107" mass="12980">MKMDVMGDVINKSRDRKIKLNLQVQEVQLQLQTEKDTNQFLNKSLKELKQEREKEERPALKEREEERFLKWLAMELKLEKMRQKWLEKLLFRLQSVVLAAHFLGIPM</sequence>
<evidence type="ECO:0000313" key="3">
    <source>
        <dbReference type="Proteomes" id="UP001497482"/>
    </source>
</evidence>
<evidence type="ECO:0000256" key="1">
    <source>
        <dbReference type="SAM" id="Coils"/>
    </source>
</evidence>